<comment type="caution">
    <text evidence="2">The sequence shown here is derived from an EMBL/GenBank/DDBJ whole genome shotgun (WGS) entry which is preliminary data.</text>
</comment>
<organism evidence="2 3">
    <name type="scientific">Mycena alexandri</name>
    <dbReference type="NCBI Taxonomy" id="1745969"/>
    <lineage>
        <taxon>Eukaryota</taxon>
        <taxon>Fungi</taxon>
        <taxon>Dikarya</taxon>
        <taxon>Basidiomycota</taxon>
        <taxon>Agaricomycotina</taxon>
        <taxon>Agaricomycetes</taxon>
        <taxon>Agaricomycetidae</taxon>
        <taxon>Agaricales</taxon>
        <taxon>Marasmiineae</taxon>
        <taxon>Mycenaceae</taxon>
        <taxon>Mycena</taxon>
    </lineage>
</organism>
<dbReference type="EMBL" id="JARJCM010000098">
    <property type="protein sequence ID" value="KAJ7029700.1"/>
    <property type="molecule type" value="Genomic_DNA"/>
</dbReference>
<feature type="signal peptide" evidence="1">
    <location>
        <begin position="1"/>
        <end position="23"/>
    </location>
</feature>
<evidence type="ECO:0000313" key="3">
    <source>
        <dbReference type="Proteomes" id="UP001218188"/>
    </source>
</evidence>
<keyword evidence="1" id="KW-0732">Signal</keyword>
<dbReference type="AlphaFoldDB" id="A0AAD6SLL0"/>
<keyword evidence="3" id="KW-1185">Reference proteome</keyword>
<protein>
    <submittedName>
        <fullName evidence="2">Uncharacterized protein</fullName>
    </submittedName>
</protein>
<name>A0AAD6SLL0_9AGAR</name>
<gene>
    <name evidence="2" type="ORF">C8F04DRAFT_1368752</name>
</gene>
<reference evidence="2" key="1">
    <citation type="submission" date="2023-03" db="EMBL/GenBank/DDBJ databases">
        <title>Massive genome expansion in bonnet fungi (Mycena s.s.) driven by repeated elements and novel gene families across ecological guilds.</title>
        <authorList>
            <consortium name="Lawrence Berkeley National Laboratory"/>
            <person name="Harder C.B."/>
            <person name="Miyauchi S."/>
            <person name="Viragh M."/>
            <person name="Kuo A."/>
            <person name="Thoen E."/>
            <person name="Andreopoulos B."/>
            <person name="Lu D."/>
            <person name="Skrede I."/>
            <person name="Drula E."/>
            <person name="Henrissat B."/>
            <person name="Morin E."/>
            <person name="Kohler A."/>
            <person name="Barry K."/>
            <person name="LaButti K."/>
            <person name="Morin E."/>
            <person name="Salamov A."/>
            <person name="Lipzen A."/>
            <person name="Mereny Z."/>
            <person name="Hegedus B."/>
            <person name="Baldrian P."/>
            <person name="Stursova M."/>
            <person name="Weitz H."/>
            <person name="Taylor A."/>
            <person name="Grigoriev I.V."/>
            <person name="Nagy L.G."/>
            <person name="Martin F."/>
            <person name="Kauserud H."/>
        </authorList>
    </citation>
    <scope>NUCLEOTIDE SEQUENCE</scope>
    <source>
        <strain evidence="2">CBHHK200</strain>
    </source>
</reference>
<sequence>MHSHRFLLAVVVLHTLFFTSANGNSVNANTNAVRLRRGLPPLPPRNLFKPTAVRRDDPTPSPTFCSQIGSVNLPLELRYQSDDSLIGYIGPSQSSGSGGLYNVVFAGFGGSNPKQDRTNLGTLFSVEYDSPYNAITIAGSEPTAWCAEVNQWQVNRTGYTVDAHSSQDLTHTDTYYNPEPQNFLFNLQCNSGGGFYQRANYAWDDTGLISLEWLEGPDGSTYDTFPTPWYRPSTGLFRWYQQGYSPTLSRSNGRDWAPAYVRWSCTVDPPDQGGDASAAAPEG</sequence>
<evidence type="ECO:0000256" key="1">
    <source>
        <dbReference type="SAM" id="SignalP"/>
    </source>
</evidence>
<feature type="chain" id="PRO_5041970774" evidence="1">
    <location>
        <begin position="24"/>
        <end position="283"/>
    </location>
</feature>
<proteinExistence type="predicted"/>
<dbReference type="Proteomes" id="UP001218188">
    <property type="component" value="Unassembled WGS sequence"/>
</dbReference>
<accession>A0AAD6SLL0</accession>
<evidence type="ECO:0000313" key="2">
    <source>
        <dbReference type="EMBL" id="KAJ7029700.1"/>
    </source>
</evidence>